<dbReference type="EMBL" id="SOSA01000298">
    <property type="protein sequence ID" value="THC92937.1"/>
    <property type="molecule type" value="Genomic_DNA"/>
</dbReference>
<accession>A0A4S3JEV5</accession>
<proteinExistence type="predicted"/>
<dbReference type="VEuPathDB" id="FungiDB:EYZ11_007580"/>
<feature type="compositionally biased region" description="Polar residues" evidence="1">
    <location>
        <begin position="224"/>
        <end position="233"/>
    </location>
</feature>
<evidence type="ECO:0000313" key="2">
    <source>
        <dbReference type="EMBL" id="THC92937.1"/>
    </source>
</evidence>
<feature type="region of interest" description="Disordered" evidence="1">
    <location>
        <begin position="224"/>
        <end position="256"/>
    </location>
</feature>
<protein>
    <submittedName>
        <fullName evidence="2">Uncharacterized protein</fullName>
    </submittedName>
</protein>
<reference evidence="2 3" key="1">
    <citation type="submission" date="2019-03" db="EMBL/GenBank/DDBJ databases">
        <title>The genome sequence of a newly discovered highly antifungal drug resistant Aspergillus species, Aspergillus tanneri NIH 1004.</title>
        <authorList>
            <person name="Mounaud S."/>
            <person name="Singh I."/>
            <person name="Joardar V."/>
            <person name="Pakala S."/>
            <person name="Pakala S."/>
            <person name="Venepally P."/>
            <person name="Hoover J."/>
            <person name="Nierman W."/>
            <person name="Chung J."/>
            <person name="Losada L."/>
        </authorList>
    </citation>
    <scope>NUCLEOTIDE SEQUENCE [LARGE SCALE GENOMIC DNA]</scope>
    <source>
        <strain evidence="2 3">NIH1004</strain>
    </source>
</reference>
<sequence length="335" mass="37489">MCSSAVSFAIGDRKHLLDLFSGKAKFLDFSLNNILRLEPFLRQDEQAFYELLKNIEVCETDGISSELHLNQDGNDIKVEISRSELHFQENHARLTIYVPRDEKDRDLCFLDRLPRELLEWIMTEPSTGICEQWSEKALNVLSTVLQAQDKYVALTLDRSGIMSVDTPDDSSNAPISDHISSEHDFALETPRHRGGNNSNWDTLSSTVCESSADLADVEEITTTFSRASRTPSHPVSHYAYTPQPTPRPRASLSPAFQPADDVDSEYRGLLHSVVAAARRFICPGKSPFDMSTLSQSLDPSALDAHDEAFRLRTLEKIERDKKIGAAGELFVSSSI</sequence>
<dbReference type="STRING" id="1220188.A0A4S3JEV5"/>
<evidence type="ECO:0000256" key="1">
    <source>
        <dbReference type="SAM" id="MobiDB-lite"/>
    </source>
</evidence>
<keyword evidence="3" id="KW-1185">Reference proteome</keyword>
<organism evidence="2 3">
    <name type="scientific">Aspergillus tanneri</name>
    <dbReference type="NCBI Taxonomy" id="1220188"/>
    <lineage>
        <taxon>Eukaryota</taxon>
        <taxon>Fungi</taxon>
        <taxon>Dikarya</taxon>
        <taxon>Ascomycota</taxon>
        <taxon>Pezizomycotina</taxon>
        <taxon>Eurotiomycetes</taxon>
        <taxon>Eurotiomycetidae</taxon>
        <taxon>Eurotiales</taxon>
        <taxon>Aspergillaceae</taxon>
        <taxon>Aspergillus</taxon>
        <taxon>Aspergillus subgen. Circumdati</taxon>
    </lineage>
</organism>
<gene>
    <name evidence="2" type="ORF">EYZ11_007580</name>
</gene>
<name>A0A4S3JEV5_9EURO</name>
<dbReference type="AlphaFoldDB" id="A0A4S3JEV5"/>
<evidence type="ECO:0000313" key="3">
    <source>
        <dbReference type="Proteomes" id="UP000308092"/>
    </source>
</evidence>
<dbReference type="Proteomes" id="UP000308092">
    <property type="component" value="Unassembled WGS sequence"/>
</dbReference>
<comment type="caution">
    <text evidence="2">The sequence shown here is derived from an EMBL/GenBank/DDBJ whole genome shotgun (WGS) entry which is preliminary data.</text>
</comment>